<feature type="transmembrane region" description="Helical" evidence="1">
    <location>
        <begin position="33"/>
        <end position="52"/>
    </location>
</feature>
<dbReference type="Pfam" id="PF00892">
    <property type="entry name" value="EamA"/>
    <property type="match status" value="1"/>
</dbReference>
<accession>A0A0G0DCT2</accession>
<evidence type="ECO:0000313" key="3">
    <source>
        <dbReference type="EMBL" id="KKP86506.1"/>
    </source>
</evidence>
<protein>
    <recommendedName>
        <fullName evidence="2">EamA domain-containing protein</fullName>
    </recommendedName>
</protein>
<feature type="domain" description="EamA" evidence="2">
    <location>
        <begin position="150"/>
        <end position="285"/>
    </location>
</feature>
<feature type="transmembrane region" description="Helical" evidence="1">
    <location>
        <begin position="151"/>
        <end position="173"/>
    </location>
</feature>
<comment type="caution">
    <text evidence="3">The sequence shown here is derived from an EMBL/GenBank/DDBJ whole genome shotgun (WGS) entry which is preliminary data.</text>
</comment>
<feature type="transmembrane region" description="Helical" evidence="1">
    <location>
        <begin position="241"/>
        <end position="261"/>
    </location>
</feature>
<feature type="transmembrane region" description="Helical" evidence="1">
    <location>
        <begin position="207"/>
        <end position="229"/>
    </location>
</feature>
<dbReference type="AlphaFoldDB" id="A0A0G0DCT2"/>
<dbReference type="InterPro" id="IPR037185">
    <property type="entry name" value="EmrE-like"/>
</dbReference>
<keyword evidence="1" id="KW-0812">Transmembrane</keyword>
<feature type="transmembrane region" description="Helical" evidence="1">
    <location>
        <begin position="93"/>
        <end position="114"/>
    </location>
</feature>
<dbReference type="Proteomes" id="UP000034536">
    <property type="component" value="Unassembled WGS sequence"/>
</dbReference>
<feature type="transmembrane region" description="Helical" evidence="1">
    <location>
        <begin position="120"/>
        <end position="139"/>
    </location>
</feature>
<dbReference type="EMBL" id="LBQX01000021">
    <property type="protein sequence ID" value="KKP86506.1"/>
    <property type="molecule type" value="Genomic_DNA"/>
</dbReference>
<evidence type="ECO:0000259" key="2">
    <source>
        <dbReference type="Pfam" id="PF00892"/>
    </source>
</evidence>
<feature type="transmembrane region" description="Helical" evidence="1">
    <location>
        <begin position="179"/>
        <end position="200"/>
    </location>
</feature>
<dbReference type="GO" id="GO:0016020">
    <property type="term" value="C:membrane"/>
    <property type="evidence" value="ECO:0007669"/>
    <property type="project" value="InterPro"/>
</dbReference>
<feature type="transmembrane region" description="Helical" evidence="1">
    <location>
        <begin position="58"/>
        <end position="81"/>
    </location>
</feature>
<proteinExistence type="predicted"/>
<keyword evidence="1" id="KW-0472">Membrane</keyword>
<name>A0A0G0DCT2_9BACT</name>
<evidence type="ECO:0000256" key="1">
    <source>
        <dbReference type="SAM" id="Phobius"/>
    </source>
</evidence>
<sequence>MNWIIASLLMFVSSIITYLFTRKATLLNLPTEVINFATFFIPLFLYIPMSIFNRSTFIISPLHFLFIFIMAFFCSYITNFTSLKSIKYAPNPGYSLILSKSYVFFTTIVAVIFFKSELNIKSALAILIIIGFSALVMIGKTKTHRHSNSLWIPYALVSFFGWGMLSIGTKYLFSLGVNIYQRLFYVAIFVSCFILIEMFLRKTKLRALSASSIVLLIIVGIFSAFFNFFQMLALDVSPNIGYVNAINASSISALTIFSTIFFKDEFTFKKFVGVLGVTVGLIALVV</sequence>
<feature type="transmembrane region" description="Helical" evidence="1">
    <location>
        <begin position="6"/>
        <end position="21"/>
    </location>
</feature>
<dbReference type="InterPro" id="IPR000620">
    <property type="entry name" value="EamA_dom"/>
</dbReference>
<reference evidence="3 4" key="1">
    <citation type="journal article" date="2015" name="Nature">
        <title>rRNA introns, odd ribosomes, and small enigmatic genomes across a large radiation of phyla.</title>
        <authorList>
            <person name="Brown C.T."/>
            <person name="Hug L.A."/>
            <person name="Thomas B.C."/>
            <person name="Sharon I."/>
            <person name="Castelle C.J."/>
            <person name="Singh A."/>
            <person name="Wilkins M.J."/>
            <person name="Williams K.H."/>
            <person name="Banfield J.F."/>
        </authorList>
    </citation>
    <scope>NUCLEOTIDE SEQUENCE [LARGE SCALE GENOMIC DNA]</scope>
</reference>
<dbReference type="SUPFAM" id="SSF103481">
    <property type="entry name" value="Multidrug resistance efflux transporter EmrE"/>
    <property type="match status" value="2"/>
</dbReference>
<organism evidence="3 4">
    <name type="scientific">Candidatus Roizmanbacteria bacterium GW2011_GWA2_35_8</name>
    <dbReference type="NCBI Taxonomy" id="1618479"/>
    <lineage>
        <taxon>Bacteria</taxon>
        <taxon>Candidatus Roizmaniibacteriota</taxon>
    </lineage>
</organism>
<gene>
    <name evidence="3" type="ORF">UR89_C0021G0008</name>
</gene>
<evidence type="ECO:0000313" key="4">
    <source>
        <dbReference type="Proteomes" id="UP000034536"/>
    </source>
</evidence>
<keyword evidence="1" id="KW-1133">Transmembrane helix</keyword>